<name>A0A7J9ECH7_9ROSI</name>
<evidence type="ECO:0000313" key="2">
    <source>
        <dbReference type="EMBL" id="MBA0770464.1"/>
    </source>
</evidence>
<organism evidence="2 3">
    <name type="scientific">Gossypium trilobum</name>
    <dbReference type="NCBI Taxonomy" id="34281"/>
    <lineage>
        <taxon>Eukaryota</taxon>
        <taxon>Viridiplantae</taxon>
        <taxon>Streptophyta</taxon>
        <taxon>Embryophyta</taxon>
        <taxon>Tracheophyta</taxon>
        <taxon>Spermatophyta</taxon>
        <taxon>Magnoliopsida</taxon>
        <taxon>eudicotyledons</taxon>
        <taxon>Gunneridae</taxon>
        <taxon>Pentapetalae</taxon>
        <taxon>rosids</taxon>
        <taxon>malvids</taxon>
        <taxon>Malvales</taxon>
        <taxon>Malvaceae</taxon>
        <taxon>Malvoideae</taxon>
        <taxon>Gossypium</taxon>
    </lineage>
</organism>
<gene>
    <name evidence="2" type="ORF">Gotri_019097</name>
</gene>
<dbReference type="AlphaFoldDB" id="A0A7J9ECH7"/>
<keyword evidence="3" id="KW-1185">Reference proteome</keyword>
<dbReference type="Proteomes" id="UP000593568">
    <property type="component" value="Unassembled WGS sequence"/>
</dbReference>
<keyword evidence="1" id="KW-1133">Transmembrane helix</keyword>
<dbReference type="EMBL" id="JABEZW010000007">
    <property type="protein sequence ID" value="MBA0770464.1"/>
    <property type="molecule type" value="Genomic_DNA"/>
</dbReference>
<sequence length="31" mass="3581">MLHHALMLLVCDTLILFLNVIVNLSIKIIYN</sequence>
<evidence type="ECO:0000313" key="3">
    <source>
        <dbReference type="Proteomes" id="UP000593568"/>
    </source>
</evidence>
<keyword evidence="1" id="KW-0812">Transmembrane</keyword>
<evidence type="ECO:0000256" key="1">
    <source>
        <dbReference type="SAM" id="Phobius"/>
    </source>
</evidence>
<keyword evidence="1" id="KW-0472">Membrane</keyword>
<protein>
    <submittedName>
        <fullName evidence="2">Uncharacterized protein</fullName>
    </submittedName>
</protein>
<reference evidence="2 3" key="1">
    <citation type="journal article" date="2019" name="Genome Biol. Evol.">
        <title>Insights into the evolution of the New World diploid cottons (Gossypium, subgenus Houzingenia) based on genome sequencing.</title>
        <authorList>
            <person name="Grover C.E."/>
            <person name="Arick M.A. 2nd"/>
            <person name="Thrash A."/>
            <person name="Conover J.L."/>
            <person name="Sanders W.S."/>
            <person name="Peterson D.G."/>
            <person name="Frelichowski J.E."/>
            <person name="Scheffler J.A."/>
            <person name="Scheffler B.E."/>
            <person name="Wendel J.F."/>
        </authorList>
    </citation>
    <scope>NUCLEOTIDE SEQUENCE [LARGE SCALE GENOMIC DNA]</scope>
    <source>
        <strain evidence="2">8</strain>
        <tissue evidence="2">Leaf</tissue>
    </source>
</reference>
<comment type="caution">
    <text evidence="2">The sequence shown here is derived from an EMBL/GenBank/DDBJ whole genome shotgun (WGS) entry which is preliminary data.</text>
</comment>
<feature type="transmembrane region" description="Helical" evidence="1">
    <location>
        <begin position="6"/>
        <end position="26"/>
    </location>
</feature>
<accession>A0A7J9ECH7</accession>
<proteinExistence type="predicted"/>